<evidence type="ECO:0000256" key="6">
    <source>
        <dbReference type="ARBA" id="ARBA00022989"/>
    </source>
</evidence>
<feature type="transmembrane region" description="Helical" evidence="8">
    <location>
        <begin position="68"/>
        <end position="89"/>
    </location>
</feature>
<feature type="transmembrane region" description="Helical" evidence="8">
    <location>
        <begin position="121"/>
        <end position="140"/>
    </location>
</feature>
<keyword evidence="5 8" id="KW-0812">Transmembrane</keyword>
<feature type="transmembrane region" description="Helical" evidence="8">
    <location>
        <begin position="240"/>
        <end position="269"/>
    </location>
</feature>
<keyword evidence="11" id="KW-1185">Reference proteome</keyword>
<dbReference type="Proteomes" id="UP000266260">
    <property type="component" value="Unassembled WGS sequence"/>
</dbReference>
<evidence type="ECO:0000256" key="8">
    <source>
        <dbReference type="SAM" id="Phobius"/>
    </source>
</evidence>
<evidence type="ECO:0000313" key="9">
    <source>
        <dbReference type="EMBL" id="RIE07748.1"/>
    </source>
</evidence>
<accession>A0A398D5M3</accession>
<keyword evidence="7 8" id="KW-0472">Membrane</keyword>
<reference evidence="11 12" key="1">
    <citation type="submission" date="2018-09" db="EMBL/GenBank/DDBJ databases">
        <title>Discovery and Ecogenomic Context for Candidatus Cryosericales, a Global Caldiserica Order Active in Thawing Permafrost.</title>
        <authorList>
            <person name="Martinez M.A."/>
            <person name="Woodcroft B.J."/>
            <person name="Ignacio Espinoza J.C."/>
            <person name="Zayed A."/>
            <person name="Singleton C.M."/>
            <person name="Boyd J."/>
            <person name="Li Y.-F."/>
            <person name="Purvine S."/>
            <person name="Maughan H."/>
            <person name="Hodgkins S.B."/>
            <person name="Anderson D."/>
            <person name="Sederholm M."/>
            <person name="Temperton B."/>
            <person name="Saleska S.R."/>
            <person name="Tyson G.W."/>
            <person name="Rich V.I."/>
        </authorList>
    </citation>
    <scope>NUCLEOTIDE SEQUENCE [LARGE SCALE GENOMIC DNA]</scope>
    <source>
        <strain evidence="10 12">SMC5</strain>
        <strain evidence="9 11">SMC6</strain>
    </source>
</reference>
<comment type="subcellular location">
    <subcellularLocation>
        <location evidence="1">Cell membrane</location>
        <topology evidence="1">Multi-pass membrane protein</topology>
    </subcellularLocation>
</comment>
<evidence type="ECO:0000256" key="4">
    <source>
        <dbReference type="ARBA" id="ARBA00022475"/>
    </source>
</evidence>
<dbReference type="Proteomes" id="UP000266489">
    <property type="component" value="Unassembled WGS sequence"/>
</dbReference>
<dbReference type="FunFam" id="1.10.3470.10:FF:000001">
    <property type="entry name" value="Vitamin B12 ABC transporter permease BtuC"/>
    <property type="match status" value="1"/>
</dbReference>
<evidence type="ECO:0000256" key="5">
    <source>
        <dbReference type="ARBA" id="ARBA00022692"/>
    </source>
</evidence>
<comment type="similarity">
    <text evidence="2">Belongs to the binding-protein-dependent transport system permease family. FecCD subfamily.</text>
</comment>
<protein>
    <submittedName>
        <fullName evidence="10">Iron ABC transporter permease</fullName>
    </submittedName>
</protein>
<feature type="transmembrane region" description="Helical" evidence="8">
    <location>
        <begin position="152"/>
        <end position="174"/>
    </location>
</feature>
<keyword evidence="3" id="KW-0813">Transport</keyword>
<organism evidence="10 12">
    <name type="scientific">Candidatus Cryosericum odellii</name>
    <dbReference type="NCBI Taxonomy" id="2290917"/>
    <lineage>
        <taxon>Bacteria</taxon>
        <taxon>Pseudomonadati</taxon>
        <taxon>Caldisericota/Cryosericota group</taxon>
        <taxon>Candidatus Cryosericota</taxon>
        <taxon>Candidatus Cryosericia</taxon>
        <taxon>Candidatus Cryosericales</taxon>
        <taxon>Candidatus Cryosericaceae</taxon>
        <taxon>Candidatus Cryosericum</taxon>
    </lineage>
</organism>
<dbReference type="InterPro" id="IPR000522">
    <property type="entry name" value="ABC_transptr_permease_BtuC"/>
</dbReference>
<feature type="transmembrane region" description="Helical" evidence="8">
    <location>
        <begin position="311"/>
        <end position="329"/>
    </location>
</feature>
<dbReference type="OrthoDB" id="9782305at2"/>
<dbReference type="Gene3D" id="1.10.3470.10">
    <property type="entry name" value="ABC transporter involved in vitamin B12 uptake, BtuC"/>
    <property type="match status" value="1"/>
</dbReference>
<evidence type="ECO:0000256" key="2">
    <source>
        <dbReference type="ARBA" id="ARBA00007935"/>
    </source>
</evidence>
<evidence type="ECO:0000256" key="3">
    <source>
        <dbReference type="ARBA" id="ARBA00022448"/>
    </source>
</evidence>
<dbReference type="SUPFAM" id="SSF81345">
    <property type="entry name" value="ABC transporter involved in vitamin B12 uptake, BtuC"/>
    <property type="match status" value="1"/>
</dbReference>
<name>A0A398D5Z8_9BACT</name>
<evidence type="ECO:0000313" key="10">
    <source>
        <dbReference type="EMBL" id="RIE10173.1"/>
    </source>
</evidence>
<dbReference type="PANTHER" id="PTHR30472:SF70">
    <property type="entry name" value="MOLYBDATE IMPORT SYSTEM PERMEASE PROTEIN MOLB"/>
    <property type="match status" value="1"/>
</dbReference>
<dbReference type="Pfam" id="PF01032">
    <property type="entry name" value="FecCD"/>
    <property type="match status" value="1"/>
</dbReference>
<dbReference type="GO" id="GO:0022857">
    <property type="term" value="F:transmembrane transporter activity"/>
    <property type="evidence" value="ECO:0007669"/>
    <property type="project" value="InterPro"/>
</dbReference>
<evidence type="ECO:0000313" key="12">
    <source>
        <dbReference type="Proteomes" id="UP000266489"/>
    </source>
</evidence>
<dbReference type="RefSeq" id="WP_119120021.1">
    <property type="nucleotide sequence ID" value="NZ_QXIT01000092.1"/>
</dbReference>
<feature type="transmembrane region" description="Helical" evidence="8">
    <location>
        <begin position="203"/>
        <end position="220"/>
    </location>
</feature>
<dbReference type="CDD" id="cd06550">
    <property type="entry name" value="TM_ABC_iron-siderophores_like"/>
    <property type="match status" value="1"/>
</dbReference>
<gene>
    <name evidence="10" type="ORF">SMC5_06250</name>
    <name evidence="9" type="ORF">SMC6_05575</name>
</gene>
<sequence length="337" mass="35502">MKRRRFLPTLLLMWVGVLVVLLASLCLGRYPITPQTVLRVLVSRFVPIARTWDPTVDTVVWQVRLPRALAAAVVGAALASGGAVFQGLFHNPLVSPYVLGVSSGAGFGAAVAILIGASAAVTQASAFATGAVAVSLTWLIARSGRDRSHVTLVLAGFVVGSLFSSLVAGAQYVADPSTKLPQIVFWLMGSLASVQWSDLLRAAIVIVPCLVVITVLRWKLNILSMGDDEARSLGENPAAMRVVLIGLTTMTTAVSVALSGVIGWVGLVVPHLARGIVGPDSRRLIPASIALGAIYMMVIDDVARTLTMAEIPLGILTGIIGAPVFALLLRRSRSDWD</sequence>
<accession>A0A398D5Z8</accession>
<evidence type="ECO:0000313" key="11">
    <source>
        <dbReference type="Proteomes" id="UP000266260"/>
    </source>
</evidence>
<dbReference type="GO" id="GO:0005886">
    <property type="term" value="C:plasma membrane"/>
    <property type="evidence" value="ECO:0007669"/>
    <property type="project" value="UniProtKB-SubCell"/>
</dbReference>
<dbReference type="PANTHER" id="PTHR30472">
    <property type="entry name" value="FERRIC ENTEROBACTIN TRANSPORT SYSTEM PERMEASE PROTEIN"/>
    <property type="match status" value="1"/>
</dbReference>
<dbReference type="EMBL" id="QXIT01000092">
    <property type="protein sequence ID" value="RIE07748.1"/>
    <property type="molecule type" value="Genomic_DNA"/>
</dbReference>
<evidence type="ECO:0000256" key="1">
    <source>
        <dbReference type="ARBA" id="ARBA00004651"/>
    </source>
</evidence>
<keyword evidence="6 8" id="KW-1133">Transmembrane helix</keyword>
<proteinExistence type="inferred from homology"/>
<dbReference type="GO" id="GO:0033214">
    <property type="term" value="P:siderophore-iron import into cell"/>
    <property type="evidence" value="ECO:0007669"/>
    <property type="project" value="TreeGrafter"/>
</dbReference>
<dbReference type="InterPro" id="IPR037294">
    <property type="entry name" value="ABC_BtuC-like"/>
</dbReference>
<comment type="caution">
    <text evidence="10">The sequence shown here is derived from an EMBL/GenBank/DDBJ whole genome shotgun (WGS) entry which is preliminary data.</text>
</comment>
<dbReference type="AlphaFoldDB" id="A0A398D5Z8"/>
<keyword evidence="4" id="KW-1003">Cell membrane</keyword>
<dbReference type="EMBL" id="QXIU01000150">
    <property type="protein sequence ID" value="RIE10173.1"/>
    <property type="molecule type" value="Genomic_DNA"/>
</dbReference>
<evidence type="ECO:0000256" key="7">
    <source>
        <dbReference type="ARBA" id="ARBA00023136"/>
    </source>
</evidence>